<dbReference type="EMBL" id="JAKKPZ010000032">
    <property type="protein sequence ID" value="KAI1709149.1"/>
    <property type="molecule type" value="Genomic_DNA"/>
</dbReference>
<accession>A0AAD4MWV1</accession>
<gene>
    <name evidence="2" type="ORF">DdX_11547</name>
</gene>
<reference evidence="2" key="1">
    <citation type="submission" date="2022-01" db="EMBL/GenBank/DDBJ databases">
        <title>Genome Sequence Resource for Two Populations of Ditylenchus destructor, the Migratory Endoparasitic Phytonematode.</title>
        <authorList>
            <person name="Zhang H."/>
            <person name="Lin R."/>
            <person name="Xie B."/>
        </authorList>
    </citation>
    <scope>NUCLEOTIDE SEQUENCE</scope>
    <source>
        <strain evidence="2">BazhouSP</strain>
    </source>
</reference>
<dbReference type="PANTHER" id="PTHR34492">
    <property type="entry name" value="GUSTATORY RECEPTOR FAMILY"/>
    <property type="match status" value="1"/>
</dbReference>
<feature type="transmembrane region" description="Helical" evidence="1">
    <location>
        <begin position="98"/>
        <end position="117"/>
    </location>
</feature>
<evidence type="ECO:0000313" key="2">
    <source>
        <dbReference type="EMBL" id="KAI1709149.1"/>
    </source>
</evidence>
<protein>
    <recommendedName>
        <fullName evidence="4">Gustatory receptor</fullName>
    </recommendedName>
</protein>
<dbReference type="PANTHER" id="PTHR34492:SF2">
    <property type="entry name" value="G PROTEIN-COUPLED RECEPTOR"/>
    <property type="match status" value="1"/>
</dbReference>
<evidence type="ECO:0000313" key="3">
    <source>
        <dbReference type="Proteomes" id="UP001201812"/>
    </source>
</evidence>
<feature type="transmembrane region" description="Helical" evidence="1">
    <location>
        <begin position="209"/>
        <end position="227"/>
    </location>
</feature>
<dbReference type="Proteomes" id="UP001201812">
    <property type="component" value="Unassembled WGS sequence"/>
</dbReference>
<keyword evidence="1" id="KW-0472">Membrane</keyword>
<sequence length="354" mass="40424">MVLMLHSLLQSTGLIFPNKNHWCRRLWPTIRIVLILLSCVSELFHIFSYFIGYLELSISSMSVGLFSDAIIQFDIIVTITRSLWWILKECYAMLTYHYMQYVSLVSLYLAVIVTTSLSMELMEHNQSLEKHLQQRNLMGNSNNKYSLANFLLGSLRNRNNISKKIVRVDEIIRNYAFLRVVSSSISLIFSLISAVHAPTALCRLCFVERVISSLLVLFGLCIVPAQVSNQFRLAHQILHVNSDVWLPTDDNKNVYPIGKTFMDSVYQSQIGITLGGILLITNRMLLTCLSLVVPYIILCLRLQVGENFFATFYDQLSNHTEGNATTTVFGIHENVAQLPFDIHQNDTFLLNETN</sequence>
<feature type="transmembrane region" description="Helical" evidence="1">
    <location>
        <begin position="63"/>
        <end position="86"/>
    </location>
</feature>
<keyword evidence="3" id="KW-1185">Reference proteome</keyword>
<dbReference type="AlphaFoldDB" id="A0AAD4MWV1"/>
<evidence type="ECO:0008006" key="4">
    <source>
        <dbReference type="Google" id="ProtNLM"/>
    </source>
</evidence>
<keyword evidence="1" id="KW-0812">Transmembrane</keyword>
<name>A0AAD4MWV1_9BILA</name>
<comment type="caution">
    <text evidence="2">The sequence shown here is derived from an EMBL/GenBank/DDBJ whole genome shotgun (WGS) entry which is preliminary data.</text>
</comment>
<proteinExistence type="predicted"/>
<organism evidence="2 3">
    <name type="scientific">Ditylenchus destructor</name>
    <dbReference type="NCBI Taxonomy" id="166010"/>
    <lineage>
        <taxon>Eukaryota</taxon>
        <taxon>Metazoa</taxon>
        <taxon>Ecdysozoa</taxon>
        <taxon>Nematoda</taxon>
        <taxon>Chromadorea</taxon>
        <taxon>Rhabditida</taxon>
        <taxon>Tylenchina</taxon>
        <taxon>Tylenchomorpha</taxon>
        <taxon>Sphaerularioidea</taxon>
        <taxon>Anguinidae</taxon>
        <taxon>Anguininae</taxon>
        <taxon>Ditylenchus</taxon>
    </lineage>
</organism>
<feature type="transmembrane region" description="Helical" evidence="1">
    <location>
        <begin position="176"/>
        <end position="197"/>
    </location>
</feature>
<evidence type="ECO:0000256" key="1">
    <source>
        <dbReference type="SAM" id="Phobius"/>
    </source>
</evidence>
<feature type="transmembrane region" description="Helical" evidence="1">
    <location>
        <begin position="29"/>
        <end position="51"/>
    </location>
</feature>
<keyword evidence="1" id="KW-1133">Transmembrane helix</keyword>